<evidence type="ECO:0000313" key="1">
    <source>
        <dbReference type="EMBL" id="CDY37555.1"/>
    </source>
</evidence>
<dbReference type="EMBL" id="LK032403">
    <property type="protein sequence ID" value="CDY37555.1"/>
    <property type="molecule type" value="Genomic_DNA"/>
</dbReference>
<organism evidence="1 2">
    <name type="scientific">Brassica napus</name>
    <name type="common">Rape</name>
    <dbReference type="NCBI Taxonomy" id="3708"/>
    <lineage>
        <taxon>Eukaryota</taxon>
        <taxon>Viridiplantae</taxon>
        <taxon>Streptophyta</taxon>
        <taxon>Embryophyta</taxon>
        <taxon>Tracheophyta</taxon>
        <taxon>Spermatophyta</taxon>
        <taxon>Magnoliopsida</taxon>
        <taxon>eudicotyledons</taxon>
        <taxon>Gunneridae</taxon>
        <taxon>Pentapetalae</taxon>
        <taxon>rosids</taxon>
        <taxon>malvids</taxon>
        <taxon>Brassicales</taxon>
        <taxon>Brassicaceae</taxon>
        <taxon>Brassiceae</taxon>
        <taxon>Brassica</taxon>
    </lineage>
</organism>
<evidence type="ECO:0000313" key="2">
    <source>
        <dbReference type="Proteomes" id="UP000028999"/>
    </source>
</evidence>
<dbReference type="Proteomes" id="UP000028999">
    <property type="component" value="Unassembled WGS sequence"/>
</dbReference>
<reference evidence="1 2" key="1">
    <citation type="journal article" date="2014" name="Science">
        <title>Plant genetics. Early allopolyploid evolution in the post-Neolithic Brassica napus oilseed genome.</title>
        <authorList>
            <person name="Chalhoub B."/>
            <person name="Denoeud F."/>
            <person name="Liu S."/>
            <person name="Parkin I.A."/>
            <person name="Tang H."/>
            <person name="Wang X."/>
            <person name="Chiquet J."/>
            <person name="Belcram H."/>
            <person name="Tong C."/>
            <person name="Samans B."/>
            <person name="Correa M."/>
            <person name="Da Silva C."/>
            <person name="Just J."/>
            <person name="Falentin C."/>
            <person name="Koh C.S."/>
            <person name="Le Clainche I."/>
            <person name="Bernard M."/>
            <person name="Bento P."/>
            <person name="Noel B."/>
            <person name="Labadie K."/>
            <person name="Alberti A."/>
            <person name="Charles M."/>
            <person name="Arnaud D."/>
            <person name="Guo H."/>
            <person name="Daviaud C."/>
            <person name="Alamery S."/>
            <person name="Jabbari K."/>
            <person name="Zhao M."/>
            <person name="Edger P.P."/>
            <person name="Chelaifa H."/>
            <person name="Tack D."/>
            <person name="Lassalle G."/>
            <person name="Mestiri I."/>
            <person name="Schnel N."/>
            <person name="Le Paslier M.C."/>
            <person name="Fan G."/>
            <person name="Renault V."/>
            <person name="Bayer P.E."/>
            <person name="Golicz A.A."/>
            <person name="Manoli S."/>
            <person name="Lee T.H."/>
            <person name="Thi V.H."/>
            <person name="Chalabi S."/>
            <person name="Hu Q."/>
            <person name="Fan C."/>
            <person name="Tollenaere R."/>
            <person name="Lu Y."/>
            <person name="Battail C."/>
            <person name="Shen J."/>
            <person name="Sidebottom C.H."/>
            <person name="Wang X."/>
            <person name="Canaguier A."/>
            <person name="Chauveau A."/>
            <person name="Berard A."/>
            <person name="Deniot G."/>
            <person name="Guan M."/>
            <person name="Liu Z."/>
            <person name="Sun F."/>
            <person name="Lim Y.P."/>
            <person name="Lyons E."/>
            <person name="Town C.D."/>
            <person name="Bancroft I."/>
            <person name="Wang X."/>
            <person name="Meng J."/>
            <person name="Ma J."/>
            <person name="Pires J.C."/>
            <person name="King G.J."/>
            <person name="Brunel D."/>
            <person name="Delourme R."/>
            <person name="Renard M."/>
            <person name="Aury J.M."/>
            <person name="Adams K.L."/>
            <person name="Batley J."/>
            <person name="Snowdon R.J."/>
            <person name="Tost J."/>
            <person name="Edwards D."/>
            <person name="Zhou Y."/>
            <person name="Hua W."/>
            <person name="Sharpe A.G."/>
            <person name="Paterson A.H."/>
            <person name="Guan C."/>
            <person name="Wincker P."/>
        </authorList>
    </citation>
    <scope>NUCLEOTIDE SEQUENCE [LARGE SCALE GENOMIC DNA]</scope>
    <source>
        <strain evidence="2">cv. Darmor-bzh</strain>
    </source>
</reference>
<sequence length="12" mass="1440">MCCLRHQDASIY</sequence>
<proteinExistence type="predicted"/>
<keyword evidence="2" id="KW-1185">Reference proteome</keyword>
<name>A0A078HGX3_BRANA</name>
<accession>A0A078HGX3</accession>
<gene>
    <name evidence="1" type="primary">BnaA02g20150D</name>
    <name evidence="1" type="ORF">GSBRNA2T00064177001</name>
</gene>
<protein>
    <submittedName>
        <fullName evidence="1">BnaA02g20150D protein</fullName>
    </submittedName>
</protein>
<dbReference type="PaxDb" id="3708-A0A078HGX3"/>